<feature type="signal peptide" evidence="1">
    <location>
        <begin position="1"/>
        <end position="20"/>
    </location>
</feature>
<protein>
    <recommendedName>
        <fullName evidence="4">Outer membrane protein beta-barrel domain-containing protein</fullName>
    </recommendedName>
</protein>
<dbReference type="STRING" id="435880.SAMN04487988_101322"/>
<accession>A0A1I2NVV4</accession>
<evidence type="ECO:0000313" key="3">
    <source>
        <dbReference type="Proteomes" id="UP000199642"/>
    </source>
</evidence>
<evidence type="ECO:0008006" key="4">
    <source>
        <dbReference type="Google" id="ProtNLM"/>
    </source>
</evidence>
<evidence type="ECO:0000313" key="2">
    <source>
        <dbReference type="EMBL" id="SFG07673.1"/>
    </source>
</evidence>
<gene>
    <name evidence="2" type="ORF">SAMN04487988_101322</name>
</gene>
<dbReference type="OrthoDB" id="891525at2"/>
<evidence type="ECO:0000256" key="1">
    <source>
        <dbReference type="SAM" id="SignalP"/>
    </source>
</evidence>
<keyword evidence="1" id="KW-0732">Signal</keyword>
<name>A0A1I2NVV4_9BACT</name>
<feature type="chain" id="PRO_5011492773" description="Outer membrane protein beta-barrel domain-containing protein" evidence="1">
    <location>
        <begin position="21"/>
        <end position="261"/>
    </location>
</feature>
<keyword evidence="3" id="KW-1185">Reference proteome</keyword>
<dbReference type="RefSeq" id="WP_092788492.1">
    <property type="nucleotide sequence ID" value="NZ_FOPC01000001.1"/>
</dbReference>
<reference evidence="3" key="1">
    <citation type="submission" date="2016-10" db="EMBL/GenBank/DDBJ databases">
        <authorList>
            <person name="Varghese N."/>
            <person name="Submissions S."/>
        </authorList>
    </citation>
    <scope>NUCLEOTIDE SEQUENCE [LARGE SCALE GENOMIC DNA]</scope>
    <source>
        <strain evidence="3">DSM 19315</strain>
    </source>
</reference>
<dbReference type="AlphaFoldDB" id="A0A1I2NVV4"/>
<organism evidence="2 3">
    <name type="scientific">Algoriphagus hitonicola</name>
    <dbReference type="NCBI Taxonomy" id="435880"/>
    <lineage>
        <taxon>Bacteria</taxon>
        <taxon>Pseudomonadati</taxon>
        <taxon>Bacteroidota</taxon>
        <taxon>Cytophagia</taxon>
        <taxon>Cytophagales</taxon>
        <taxon>Cyclobacteriaceae</taxon>
        <taxon>Algoriphagus</taxon>
    </lineage>
</organism>
<dbReference type="Proteomes" id="UP000199642">
    <property type="component" value="Unassembled WGS sequence"/>
</dbReference>
<proteinExistence type="predicted"/>
<dbReference type="EMBL" id="FOPC01000001">
    <property type="protein sequence ID" value="SFG07673.1"/>
    <property type="molecule type" value="Genomic_DNA"/>
</dbReference>
<sequence>MKNFSSLLLLIALTSQFALAQEKTVVKTKESRFLGLNWYMEKYDDGTKSYAFSTPDEPKPEFSRKSTKFQSGMETDLGINIWAPTDNIPQVKPWGSWNVGLNYVGNYRASKNFHLKTGIGVSWYNFKLEDRKLFIDRTADGLVFNEFTEGVGTKSKLSASFANLTLVPTVLTNNGKVRIGVGGFAGLRIGGRGKFVYDDLDGNKEKIFTKSNMYVSNLRYGPRAEIGIGDVDLYFNYDANSLFETGKGPDVNAFSFGLIFK</sequence>